<gene>
    <name evidence="1" type="ORF">ATL39_2194</name>
</gene>
<dbReference type="EMBL" id="RAPK01000009">
    <property type="protein sequence ID" value="RKD72996.1"/>
    <property type="molecule type" value="Genomic_DNA"/>
</dbReference>
<evidence type="ECO:0000313" key="2">
    <source>
        <dbReference type="Proteomes" id="UP000285120"/>
    </source>
</evidence>
<dbReference type="InterPro" id="IPR023214">
    <property type="entry name" value="HAD_sf"/>
</dbReference>
<reference evidence="1 2" key="1">
    <citation type="submission" date="2018-09" db="EMBL/GenBank/DDBJ databases">
        <title>Genomic Encyclopedia of Archaeal and Bacterial Type Strains, Phase II (KMG-II): from individual species to whole genera.</title>
        <authorList>
            <person name="Goeker M."/>
        </authorList>
    </citation>
    <scope>NUCLEOTIDE SEQUENCE [LARGE SCALE GENOMIC DNA]</scope>
    <source>
        <strain evidence="1 2">DSM 17008</strain>
    </source>
</reference>
<dbReference type="InterPro" id="IPR041492">
    <property type="entry name" value="HAD_2"/>
</dbReference>
<organism evidence="1 2">
    <name type="scientific">Sinobaca qinghaiensis</name>
    <dbReference type="NCBI Taxonomy" id="342944"/>
    <lineage>
        <taxon>Bacteria</taxon>
        <taxon>Bacillati</taxon>
        <taxon>Bacillota</taxon>
        <taxon>Bacilli</taxon>
        <taxon>Bacillales</taxon>
        <taxon>Sporolactobacillaceae</taxon>
        <taxon>Sinobaca</taxon>
    </lineage>
</organism>
<dbReference type="RefSeq" id="WP_120193385.1">
    <property type="nucleotide sequence ID" value="NZ_RAPK01000009.1"/>
</dbReference>
<comment type="caution">
    <text evidence="1">The sequence shown here is derived from an EMBL/GenBank/DDBJ whole genome shotgun (WGS) entry which is preliminary data.</text>
</comment>
<dbReference type="InterPro" id="IPR006439">
    <property type="entry name" value="HAD-SF_hydro_IA"/>
</dbReference>
<dbReference type="AlphaFoldDB" id="A0A419V3L4"/>
<dbReference type="PRINTS" id="PR00413">
    <property type="entry name" value="HADHALOGNASE"/>
</dbReference>
<dbReference type="GO" id="GO:0016787">
    <property type="term" value="F:hydrolase activity"/>
    <property type="evidence" value="ECO:0007669"/>
    <property type="project" value="UniProtKB-KW"/>
</dbReference>
<sequence length="246" mass="29407">MRWQSIFFDLDNTLYSHELAFEKSIIYTFQQRYRTDKKLQHIDEKEWFSTFKHYCDELWKEMEKDTLTYSEYRMKRFIETMNHYNIEMNEKEAKLFHDQYEKEVSKFVEPYTGMKELFEELYQTGVYLGIITNGNRITQLDKWKALHVEKYIPKERVYISEEMGVGKPDREIFTSVLSKTGSIPSRTLYVGDSWALDVQASMDAGMESIYLNTRKEPRQEGRSPLAEYEHFKDAARLISNRIKPGG</sequence>
<accession>A0A419V3L4</accession>
<dbReference type="PANTHER" id="PTHR47478">
    <property type="match status" value="1"/>
</dbReference>
<dbReference type="SFLD" id="SFLDS00003">
    <property type="entry name" value="Haloacid_Dehalogenase"/>
    <property type="match status" value="1"/>
</dbReference>
<dbReference type="SUPFAM" id="SSF56784">
    <property type="entry name" value="HAD-like"/>
    <property type="match status" value="1"/>
</dbReference>
<dbReference type="Gene3D" id="3.40.50.1000">
    <property type="entry name" value="HAD superfamily/HAD-like"/>
    <property type="match status" value="1"/>
</dbReference>
<protein>
    <submittedName>
        <fullName evidence="1">Putative hydrolase of the HAD superfamily</fullName>
    </submittedName>
</protein>
<keyword evidence="2" id="KW-1185">Reference proteome</keyword>
<dbReference type="NCBIfam" id="TIGR01549">
    <property type="entry name" value="HAD-SF-IA-v1"/>
    <property type="match status" value="1"/>
</dbReference>
<dbReference type="SFLD" id="SFLDG01129">
    <property type="entry name" value="C1.5:_HAD__Beta-PGM__Phosphata"/>
    <property type="match status" value="1"/>
</dbReference>
<dbReference type="InterPro" id="IPR036412">
    <property type="entry name" value="HAD-like_sf"/>
</dbReference>
<dbReference type="InterPro" id="IPR052550">
    <property type="entry name" value="Pyrimidine_5'-ntase_YjjG"/>
</dbReference>
<dbReference type="Pfam" id="PF13419">
    <property type="entry name" value="HAD_2"/>
    <property type="match status" value="1"/>
</dbReference>
<dbReference type="InterPro" id="IPR023198">
    <property type="entry name" value="PGP-like_dom2"/>
</dbReference>
<dbReference type="Gene3D" id="1.10.150.240">
    <property type="entry name" value="Putative phosphatase, domain 2"/>
    <property type="match status" value="1"/>
</dbReference>
<evidence type="ECO:0000313" key="1">
    <source>
        <dbReference type="EMBL" id="RKD72996.1"/>
    </source>
</evidence>
<dbReference type="OrthoDB" id="25198at2"/>
<keyword evidence="1" id="KW-0378">Hydrolase</keyword>
<proteinExistence type="predicted"/>
<dbReference type="Proteomes" id="UP000285120">
    <property type="component" value="Unassembled WGS sequence"/>
</dbReference>
<dbReference type="PANTHER" id="PTHR47478:SF1">
    <property type="entry name" value="PYRIMIDINE 5'-NUCLEOTIDASE YJJG"/>
    <property type="match status" value="1"/>
</dbReference>
<name>A0A419V3L4_9BACL</name>